<organism evidence="2 3">
    <name type="scientific">Rotaria socialis</name>
    <dbReference type="NCBI Taxonomy" id="392032"/>
    <lineage>
        <taxon>Eukaryota</taxon>
        <taxon>Metazoa</taxon>
        <taxon>Spiralia</taxon>
        <taxon>Gnathifera</taxon>
        <taxon>Rotifera</taxon>
        <taxon>Eurotatoria</taxon>
        <taxon>Bdelloidea</taxon>
        <taxon>Philodinida</taxon>
        <taxon>Philodinidae</taxon>
        <taxon>Rotaria</taxon>
    </lineage>
</organism>
<evidence type="ECO:0000313" key="2">
    <source>
        <dbReference type="EMBL" id="CAF4909627.1"/>
    </source>
</evidence>
<feature type="non-terminal residue" evidence="2">
    <location>
        <position position="63"/>
    </location>
</feature>
<dbReference type="Gene3D" id="3.80.10.10">
    <property type="entry name" value="Ribonuclease Inhibitor"/>
    <property type="match status" value="1"/>
</dbReference>
<dbReference type="SUPFAM" id="SSF52058">
    <property type="entry name" value="L domain-like"/>
    <property type="match status" value="1"/>
</dbReference>
<reference evidence="2" key="1">
    <citation type="submission" date="2021-02" db="EMBL/GenBank/DDBJ databases">
        <authorList>
            <person name="Nowell W R."/>
        </authorList>
    </citation>
    <scope>NUCLEOTIDE SEQUENCE</scope>
</reference>
<feature type="non-terminal residue" evidence="2">
    <location>
        <position position="1"/>
    </location>
</feature>
<keyword evidence="3" id="KW-1185">Reference proteome</keyword>
<dbReference type="InterPro" id="IPR032675">
    <property type="entry name" value="LRR_dom_sf"/>
</dbReference>
<gene>
    <name evidence="1" type="ORF">UJA718_LOCUS45783</name>
    <name evidence="2" type="ORF">UJA718_LOCUS45906</name>
</gene>
<dbReference type="EMBL" id="CAJOBP010079398">
    <property type="protein sequence ID" value="CAF4909627.1"/>
    <property type="molecule type" value="Genomic_DNA"/>
</dbReference>
<evidence type="ECO:0000313" key="3">
    <source>
        <dbReference type="Proteomes" id="UP000663873"/>
    </source>
</evidence>
<evidence type="ECO:0000313" key="1">
    <source>
        <dbReference type="EMBL" id="CAF4906761.1"/>
    </source>
</evidence>
<sequence>QIICQAGIRQDNTNYIHCGRKQLTEIPNFIRITNTLYDELVLNDNQITEIHANAFQGLRVKRL</sequence>
<proteinExistence type="predicted"/>
<accession>A0A821VM94</accession>
<dbReference type="EMBL" id="CAJOBP010078524">
    <property type="protein sequence ID" value="CAF4906761.1"/>
    <property type="molecule type" value="Genomic_DNA"/>
</dbReference>
<protein>
    <submittedName>
        <fullName evidence="2">Uncharacterized protein</fullName>
    </submittedName>
</protein>
<name>A0A821VM94_9BILA</name>
<dbReference type="AlphaFoldDB" id="A0A821VM94"/>
<dbReference type="Proteomes" id="UP000663873">
    <property type="component" value="Unassembled WGS sequence"/>
</dbReference>
<comment type="caution">
    <text evidence="2">The sequence shown here is derived from an EMBL/GenBank/DDBJ whole genome shotgun (WGS) entry which is preliminary data.</text>
</comment>